<dbReference type="RefSeq" id="WP_168686256.1">
    <property type="nucleotide sequence ID" value="NZ_JAAXPF010000017.1"/>
</dbReference>
<dbReference type="CDD" id="cd00207">
    <property type="entry name" value="fer2"/>
    <property type="match status" value="1"/>
</dbReference>
<reference evidence="11 12" key="1">
    <citation type="submission" date="2020-04" db="EMBL/GenBank/DDBJ databases">
        <title>MicrobeNet Type strains.</title>
        <authorList>
            <person name="Nicholson A.C."/>
        </authorList>
    </citation>
    <scope>NUCLEOTIDE SEQUENCE [LARGE SCALE GENOMIC DNA]</scope>
    <source>
        <strain evidence="11 12">ATCC 700355</strain>
    </source>
</reference>
<dbReference type="PROSITE" id="PS51384">
    <property type="entry name" value="FAD_FR"/>
    <property type="match status" value="1"/>
</dbReference>
<name>A0A7X6RFG4_9CORY</name>
<dbReference type="SUPFAM" id="SSF52343">
    <property type="entry name" value="Ferredoxin reductase-like, C-terminal NADP-linked domain"/>
    <property type="match status" value="1"/>
</dbReference>
<dbReference type="SUPFAM" id="SSF54292">
    <property type="entry name" value="2Fe-2S ferredoxin-like"/>
    <property type="match status" value="1"/>
</dbReference>
<dbReference type="Pfam" id="PF00111">
    <property type="entry name" value="Fer2"/>
    <property type="match status" value="1"/>
</dbReference>
<dbReference type="InterPro" id="IPR017927">
    <property type="entry name" value="FAD-bd_FR_type"/>
</dbReference>
<evidence type="ECO:0000259" key="8">
    <source>
        <dbReference type="PROSITE" id="PS51085"/>
    </source>
</evidence>
<dbReference type="GO" id="GO:0051537">
    <property type="term" value="F:2 iron, 2 sulfur cluster binding"/>
    <property type="evidence" value="ECO:0007669"/>
    <property type="project" value="UniProtKB-KW"/>
</dbReference>
<dbReference type="AlphaFoldDB" id="A0A7X6RFG4"/>
<dbReference type="Proteomes" id="UP001549139">
    <property type="component" value="Unassembled WGS sequence"/>
</dbReference>
<evidence type="ECO:0000256" key="7">
    <source>
        <dbReference type="ARBA" id="ARBA00023014"/>
    </source>
</evidence>
<evidence type="ECO:0000256" key="4">
    <source>
        <dbReference type="ARBA" id="ARBA00022723"/>
    </source>
</evidence>
<dbReference type="EMBL" id="JAAXPF010000017">
    <property type="protein sequence ID" value="NKY69736.1"/>
    <property type="molecule type" value="Genomic_DNA"/>
</dbReference>
<evidence type="ECO:0000313" key="12">
    <source>
        <dbReference type="Proteomes" id="UP000554284"/>
    </source>
</evidence>
<evidence type="ECO:0000256" key="6">
    <source>
        <dbReference type="ARBA" id="ARBA00023004"/>
    </source>
</evidence>
<evidence type="ECO:0000313" key="10">
    <source>
        <dbReference type="EMBL" id="MET3945268.1"/>
    </source>
</evidence>
<organism evidence="11 12">
    <name type="scientific">Corynebacterium mucifaciens</name>
    <dbReference type="NCBI Taxonomy" id="57171"/>
    <lineage>
        <taxon>Bacteria</taxon>
        <taxon>Bacillati</taxon>
        <taxon>Actinomycetota</taxon>
        <taxon>Actinomycetes</taxon>
        <taxon>Mycobacteriales</taxon>
        <taxon>Corynebacteriaceae</taxon>
        <taxon>Corynebacterium</taxon>
    </lineage>
</organism>
<gene>
    <name evidence="11" type="ORF">HF989_10300</name>
    <name evidence="10" type="ORF">JOF50_002067</name>
</gene>
<dbReference type="Gene3D" id="3.40.50.80">
    <property type="entry name" value="Nucleotide-binding domain of ferredoxin-NADP reductase (FNR) module"/>
    <property type="match status" value="1"/>
</dbReference>
<keyword evidence="6" id="KW-0408">Iron</keyword>
<comment type="cofactor">
    <cofactor evidence="1">
        <name>FAD</name>
        <dbReference type="ChEBI" id="CHEBI:57692"/>
    </cofactor>
</comment>
<dbReference type="InterPro" id="IPR001041">
    <property type="entry name" value="2Fe-2S_ferredoxin-type"/>
</dbReference>
<dbReference type="Proteomes" id="UP000554284">
    <property type="component" value="Unassembled WGS sequence"/>
</dbReference>
<reference evidence="10 13" key="2">
    <citation type="submission" date="2024-06" db="EMBL/GenBank/DDBJ databases">
        <title>Sequencing the genomes of 1000 actinobacteria strains.</title>
        <authorList>
            <person name="Klenk H.-P."/>
        </authorList>
    </citation>
    <scope>NUCLEOTIDE SEQUENCE [LARGE SCALE GENOMIC DNA]</scope>
    <source>
        <strain evidence="10 13">DSM 44265</strain>
    </source>
</reference>
<dbReference type="Gene3D" id="2.40.30.10">
    <property type="entry name" value="Translation factors"/>
    <property type="match status" value="1"/>
</dbReference>
<evidence type="ECO:0000313" key="13">
    <source>
        <dbReference type="Proteomes" id="UP001549139"/>
    </source>
</evidence>
<keyword evidence="2" id="KW-0285">Flavoprotein</keyword>
<dbReference type="PROSITE" id="PS51085">
    <property type="entry name" value="2FE2S_FER_2"/>
    <property type="match status" value="1"/>
</dbReference>
<dbReference type="InterPro" id="IPR001433">
    <property type="entry name" value="OxRdtase_FAD/NAD-bd"/>
</dbReference>
<evidence type="ECO:0000256" key="3">
    <source>
        <dbReference type="ARBA" id="ARBA00022714"/>
    </source>
</evidence>
<dbReference type="CDD" id="cd06185">
    <property type="entry name" value="PDR_like"/>
    <property type="match status" value="1"/>
</dbReference>
<proteinExistence type="predicted"/>
<dbReference type="PROSITE" id="PS00197">
    <property type="entry name" value="2FE2S_FER_1"/>
    <property type="match status" value="1"/>
</dbReference>
<protein>
    <submittedName>
        <fullName evidence="10">Ferredoxin-NADP reductase</fullName>
    </submittedName>
    <submittedName>
        <fullName evidence="11">Oxidoreductase</fullName>
    </submittedName>
</protein>
<dbReference type="PANTHER" id="PTHR47354:SF1">
    <property type="entry name" value="CARNITINE MONOOXYGENASE REDUCTASE SUBUNIT"/>
    <property type="match status" value="1"/>
</dbReference>
<dbReference type="InterPro" id="IPR006058">
    <property type="entry name" value="2Fe2S_fd_BS"/>
</dbReference>
<keyword evidence="13" id="KW-1185">Reference proteome</keyword>
<evidence type="ECO:0000259" key="9">
    <source>
        <dbReference type="PROSITE" id="PS51384"/>
    </source>
</evidence>
<accession>A0A7X6RFG4</accession>
<dbReference type="GO" id="GO:0016491">
    <property type="term" value="F:oxidoreductase activity"/>
    <property type="evidence" value="ECO:0007669"/>
    <property type="project" value="UniProtKB-KW"/>
</dbReference>
<dbReference type="PANTHER" id="PTHR47354">
    <property type="entry name" value="NADH OXIDOREDUCTASE HCR"/>
    <property type="match status" value="1"/>
</dbReference>
<dbReference type="InterPro" id="IPR036010">
    <property type="entry name" value="2Fe-2S_ferredoxin-like_sf"/>
</dbReference>
<dbReference type="Pfam" id="PF00175">
    <property type="entry name" value="NAD_binding_1"/>
    <property type="match status" value="1"/>
</dbReference>
<dbReference type="EMBL" id="JBEPNZ010000001">
    <property type="protein sequence ID" value="MET3945268.1"/>
    <property type="molecule type" value="Genomic_DNA"/>
</dbReference>
<evidence type="ECO:0000256" key="2">
    <source>
        <dbReference type="ARBA" id="ARBA00022630"/>
    </source>
</evidence>
<sequence length="395" mass="42395">MEAYVGKNNGLSGLSAIFGGRRRSPDPNAADREAALAQRRERSGKDAGSAGDTEVTEVIEVIELTAVHVERAHGVALITLKAADGSPIPGYEPGCHADFILSAPDGSELVRQYSLFPMHQLGTEDAGGDAVYGIEVKLEDDSRGGSIAAHNIQPGDTVRIRPPRNNFGLAPQATRSVLIGAGVGIAPIFSLARELQIQQADYTVLYFASSQERALMRHLIDTYLSGRTKSIFASGERDKQAGYIEEALTASPTPPDETHLYVCGPQGFMDGVIEVASQILPAANIHFEMFRATEETLAGNHDADGAFQVILNGATYTVPEGESVLGVLEDEDVPILSQCEEGTCGTCIMRVTDGSPDHRDSIFTEEQHENGAFATCVSRSLSPTLTLERWRNLRA</sequence>
<dbReference type="InterPro" id="IPR017938">
    <property type="entry name" value="Riboflavin_synthase-like_b-brl"/>
</dbReference>
<comment type="caution">
    <text evidence="11">The sequence shown here is derived from an EMBL/GenBank/DDBJ whole genome shotgun (WGS) entry which is preliminary data.</text>
</comment>
<dbReference type="Gene3D" id="3.10.20.30">
    <property type="match status" value="1"/>
</dbReference>
<evidence type="ECO:0000256" key="1">
    <source>
        <dbReference type="ARBA" id="ARBA00001974"/>
    </source>
</evidence>
<keyword evidence="3" id="KW-0001">2Fe-2S</keyword>
<dbReference type="InterPro" id="IPR012675">
    <property type="entry name" value="Beta-grasp_dom_sf"/>
</dbReference>
<evidence type="ECO:0000313" key="11">
    <source>
        <dbReference type="EMBL" id="NKY69736.1"/>
    </source>
</evidence>
<dbReference type="InterPro" id="IPR039261">
    <property type="entry name" value="FNR_nucleotide-bd"/>
</dbReference>
<evidence type="ECO:0000256" key="5">
    <source>
        <dbReference type="ARBA" id="ARBA00023002"/>
    </source>
</evidence>
<dbReference type="SUPFAM" id="SSF63380">
    <property type="entry name" value="Riboflavin synthase domain-like"/>
    <property type="match status" value="1"/>
</dbReference>
<feature type="domain" description="2Fe-2S ferredoxin-type" evidence="8">
    <location>
        <begin position="305"/>
        <end position="393"/>
    </location>
</feature>
<dbReference type="InterPro" id="IPR050415">
    <property type="entry name" value="MRET"/>
</dbReference>
<dbReference type="GO" id="GO:0046872">
    <property type="term" value="F:metal ion binding"/>
    <property type="evidence" value="ECO:0007669"/>
    <property type="project" value="UniProtKB-KW"/>
</dbReference>
<keyword evidence="7" id="KW-0411">Iron-sulfur</keyword>
<keyword evidence="4" id="KW-0479">Metal-binding</keyword>
<keyword evidence="5" id="KW-0560">Oxidoreductase</keyword>
<feature type="domain" description="FAD-binding FR-type" evidence="9">
    <location>
        <begin position="51"/>
        <end position="170"/>
    </location>
</feature>